<evidence type="ECO:0000256" key="1">
    <source>
        <dbReference type="SAM" id="MobiDB-lite"/>
    </source>
</evidence>
<dbReference type="RefSeq" id="WP_308718323.1">
    <property type="nucleotide sequence ID" value="NZ_JAVHUY010000070.1"/>
</dbReference>
<accession>A0ABU0ZVU0</accession>
<feature type="transmembrane region" description="Helical" evidence="2">
    <location>
        <begin position="21"/>
        <end position="42"/>
    </location>
</feature>
<keyword evidence="2" id="KW-1133">Transmembrane helix</keyword>
<organism evidence="3 4">
    <name type="scientific">Phytohabitans maris</name>
    <dbReference type="NCBI Taxonomy" id="3071409"/>
    <lineage>
        <taxon>Bacteria</taxon>
        <taxon>Bacillati</taxon>
        <taxon>Actinomycetota</taxon>
        <taxon>Actinomycetes</taxon>
        <taxon>Micromonosporales</taxon>
        <taxon>Micromonosporaceae</taxon>
    </lineage>
</organism>
<dbReference type="Proteomes" id="UP001230908">
    <property type="component" value="Unassembled WGS sequence"/>
</dbReference>
<keyword evidence="2" id="KW-0812">Transmembrane</keyword>
<evidence type="ECO:0000313" key="3">
    <source>
        <dbReference type="EMBL" id="MDQ7911097.1"/>
    </source>
</evidence>
<feature type="compositionally biased region" description="Polar residues" evidence="1">
    <location>
        <begin position="1"/>
        <end position="19"/>
    </location>
</feature>
<gene>
    <name evidence="3" type="ORF">RB614_42075</name>
</gene>
<reference evidence="3 4" key="1">
    <citation type="submission" date="2023-08" db="EMBL/GenBank/DDBJ databases">
        <title>Phytohabitans sansha sp. nov., isolated from marine sediment.</title>
        <authorList>
            <person name="Zhao Y."/>
            <person name="Yi K."/>
        </authorList>
    </citation>
    <scope>NUCLEOTIDE SEQUENCE [LARGE SCALE GENOMIC DNA]</scope>
    <source>
        <strain evidence="3 4">ZYX-F-186</strain>
    </source>
</reference>
<keyword evidence="4" id="KW-1185">Reference proteome</keyword>
<feature type="region of interest" description="Disordered" evidence="1">
    <location>
        <begin position="1"/>
        <end position="21"/>
    </location>
</feature>
<dbReference type="EMBL" id="JAVHUY010000070">
    <property type="protein sequence ID" value="MDQ7911097.1"/>
    <property type="molecule type" value="Genomic_DNA"/>
</dbReference>
<name>A0ABU0ZVU0_9ACTN</name>
<evidence type="ECO:0000256" key="2">
    <source>
        <dbReference type="SAM" id="Phobius"/>
    </source>
</evidence>
<proteinExistence type="predicted"/>
<keyword evidence="2" id="KW-0472">Membrane</keyword>
<comment type="caution">
    <text evidence="3">The sequence shown here is derived from an EMBL/GenBank/DDBJ whole genome shotgun (WGS) entry which is preliminary data.</text>
</comment>
<sequence length="69" mass="6897">MMRSPGTSEVQQAADTRQTPVGLAGRTLAVASAGTLLVLLAFTVPLATLSATAADLSAGPGAQRGSCRR</sequence>
<protein>
    <submittedName>
        <fullName evidence="3">Uncharacterized protein</fullName>
    </submittedName>
</protein>
<evidence type="ECO:0000313" key="4">
    <source>
        <dbReference type="Proteomes" id="UP001230908"/>
    </source>
</evidence>